<evidence type="ECO:0000259" key="1">
    <source>
        <dbReference type="Pfam" id="PF00501"/>
    </source>
</evidence>
<name>A0A398CEL5_9BACL</name>
<dbReference type="Proteomes" id="UP000266340">
    <property type="component" value="Unassembled WGS sequence"/>
</dbReference>
<gene>
    <name evidence="3" type="ORF">D3H35_29350</name>
</gene>
<dbReference type="PANTHER" id="PTHR45527">
    <property type="entry name" value="NONRIBOSOMAL PEPTIDE SYNTHETASE"/>
    <property type="match status" value="1"/>
</dbReference>
<evidence type="ECO:0000259" key="2">
    <source>
        <dbReference type="Pfam" id="PF00668"/>
    </source>
</evidence>
<dbReference type="InterPro" id="IPR001242">
    <property type="entry name" value="Condensation_dom"/>
</dbReference>
<dbReference type="Pfam" id="PF00501">
    <property type="entry name" value="AMP-binding"/>
    <property type="match status" value="1"/>
</dbReference>
<dbReference type="InterPro" id="IPR023213">
    <property type="entry name" value="CAT-like_dom_sf"/>
</dbReference>
<dbReference type="Gene3D" id="3.40.50.980">
    <property type="match status" value="2"/>
</dbReference>
<reference evidence="3 4" key="1">
    <citation type="submission" date="2018-09" db="EMBL/GenBank/DDBJ databases">
        <title>Cohnella cavernae sp. nov., isolated from a karst cave.</title>
        <authorList>
            <person name="Zhu H."/>
        </authorList>
    </citation>
    <scope>NUCLEOTIDE SEQUENCE [LARGE SCALE GENOMIC DNA]</scope>
    <source>
        <strain evidence="3 4">K2E09-144</strain>
    </source>
</reference>
<keyword evidence="4" id="KW-1185">Reference proteome</keyword>
<dbReference type="GO" id="GO:0008610">
    <property type="term" value="P:lipid biosynthetic process"/>
    <property type="evidence" value="ECO:0007669"/>
    <property type="project" value="UniProtKB-ARBA"/>
</dbReference>
<accession>A0A398CEL5</accession>
<dbReference type="GO" id="GO:0003824">
    <property type="term" value="F:catalytic activity"/>
    <property type="evidence" value="ECO:0007669"/>
    <property type="project" value="InterPro"/>
</dbReference>
<dbReference type="Gene3D" id="3.30.559.30">
    <property type="entry name" value="Nonribosomal peptide synthetase, condensation domain"/>
    <property type="match status" value="1"/>
</dbReference>
<dbReference type="AlphaFoldDB" id="A0A398CEL5"/>
<organism evidence="3 4">
    <name type="scientific">Cohnella faecalis</name>
    <dbReference type="NCBI Taxonomy" id="2315694"/>
    <lineage>
        <taxon>Bacteria</taxon>
        <taxon>Bacillati</taxon>
        <taxon>Bacillota</taxon>
        <taxon>Bacilli</taxon>
        <taxon>Bacillales</taxon>
        <taxon>Paenibacillaceae</taxon>
        <taxon>Cohnella</taxon>
    </lineage>
</organism>
<proteinExistence type="predicted"/>
<sequence length="653" mass="74821">MERKTTQSFFREFEWLGIDQQNTIIINYKQKSKVQGFDLGKDQLMRFALFQREKEKYTMVWCFHHILMDGWSRPIVTEELFAIYRSLSQQESLSMLPTIPYSRYIQWLESRDQQRALQYWKDYMQGYENVVSVPMKENKANCPFLLEETELVLNTEWTGIVTELTKQLQVTVNTWLQTIWGVLLQKYNGVDDAVFGSVVSGRPSEIAGIEQMIGLFINTIPVRIQSRPGMSFSDLVKQVQLSSLSSAQYDYYPLYEIQANSPLKQGLVNHVMVFENYPIGEAIEQSSGQSIGFTISNVETFEQSNYDFCVTIVPGNEIRIKFSYNAARIDRGMVARIRGHLQEVIGQVLETPHVHIDQLEIVTEEEKRQLLHEFNDTKASYPADQTIHGLFEEQVKKTPDHTAVVLESESLTYAELNGRANQLARVLRGKGVGADRIVGILAERSLEMIVGILGILKAGGAYLPIDPDYPAERIGYMLEDSGADILLTQKRLEAKTMGFAGEVLHVDDERLYALDDTNLEHTGSSKDLAYVIYTSGSTGKPKGVMIEHDNVVRLFFNDRTPFQFSYKDTWTLFHSFCFDFSVWEMYGAILYGGKLIVVPKEVSKNPREFLTLLRTEKVTVLNQTPTYFYQLVEEDRLQAEPLLLRMVIFGGKR</sequence>
<dbReference type="GO" id="GO:0031177">
    <property type="term" value="F:phosphopantetheine binding"/>
    <property type="evidence" value="ECO:0007669"/>
    <property type="project" value="TreeGrafter"/>
</dbReference>
<dbReference type="GO" id="GO:0044550">
    <property type="term" value="P:secondary metabolite biosynthetic process"/>
    <property type="evidence" value="ECO:0007669"/>
    <property type="project" value="TreeGrafter"/>
</dbReference>
<dbReference type="PRINTS" id="PR00154">
    <property type="entry name" value="AMPBINDING"/>
</dbReference>
<feature type="domain" description="Condensation" evidence="2">
    <location>
        <begin position="19"/>
        <end position="371"/>
    </location>
</feature>
<dbReference type="PROSITE" id="PS00455">
    <property type="entry name" value="AMP_BINDING"/>
    <property type="match status" value="1"/>
</dbReference>
<dbReference type="GO" id="GO:0043041">
    <property type="term" value="P:amino acid activation for nonribosomal peptide biosynthetic process"/>
    <property type="evidence" value="ECO:0007669"/>
    <property type="project" value="TreeGrafter"/>
</dbReference>
<evidence type="ECO:0008006" key="5">
    <source>
        <dbReference type="Google" id="ProtNLM"/>
    </source>
</evidence>
<evidence type="ECO:0000313" key="4">
    <source>
        <dbReference type="Proteomes" id="UP000266340"/>
    </source>
</evidence>
<dbReference type="EMBL" id="QXJM01000060">
    <property type="protein sequence ID" value="RIE00302.1"/>
    <property type="molecule type" value="Genomic_DNA"/>
</dbReference>
<dbReference type="SUPFAM" id="SSF56801">
    <property type="entry name" value="Acetyl-CoA synthetase-like"/>
    <property type="match status" value="1"/>
</dbReference>
<feature type="domain" description="AMP-dependent synthetase/ligase" evidence="1">
    <location>
        <begin position="391"/>
        <end position="652"/>
    </location>
</feature>
<dbReference type="GO" id="GO:0005829">
    <property type="term" value="C:cytosol"/>
    <property type="evidence" value="ECO:0007669"/>
    <property type="project" value="TreeGrafter"/>
</dbReference>
<dbReference type="SUPFAM" id="SSF52777">
    <property type="entry name" value="CoA-dependent acyltransferases"/>
    <property type="match status" value="2"/>
</dbReference>
<dbReference type="Pfam" id="PF00668">
    <property type="entry name" value="Condensation"/>
    <property type="match status" value="1"/>
</dbReference>
<dbReference type="InterPro" id="IPR020845">
    <property type="entry name" value="AMP-binding_CS"/>
</dbReference>
<protein>
    <recommendedName>
        <fullName evidence="5">Non-ribosomal peptide synthetase</fullName>
    </recommendedName>
</protein>
<dbReference type="InterPro" id="IPR000873">
    <property type="entry name" value="AMP-dep_synth/lig_dom"/>
</dbReference>
<dbReference type="CDD" id="cd19543">
    <property type="entry name" value="DCL_NRPS"/>
    <property type="match status" value="1"/>
</dbReference>
<dbReference type="Gene3D" id="3.30.559.10">
    <property type="entry name" value="Chloramphenicol acetyltransferase-like domain"/>
    <property type="match status" value="1"/>
</dbReference>
<dbReference type="FunFam" id="3.40.50.980:FF:000001">
    <property type="entry name" value="Non-ribosomal peptide synthetase"/>
    <property type="match status" value="1"/>
</dbReference>
<dbReference type="InterPro" id="IPR020459">
    <property type="entry name" value="AMP-binding"/>
</dbReference>
<dbReference type="PANTHER" id="PTHR45527:SF14">
    <property type="entry name" value="PLIPASTATIN SYNTHASE SUBUNIT B"/>
    <property type="match status" value="1"/>
</dbReference>
<evidence type="ECO:0000313" key="3">
    <source>
        <dbReference type="EMBL" id="RIE00302.1"/>
    </source>
</evidence>
<comment type="caution">
    <text evidence="3">The sequence shown here is derived from an EMBL/GenBank/DDBJ whole genome shotgun (WGS) entry which is preliminary data.</text>
</comment>